<keyword evidence="1" id="KW-0539">Nucleus</keyword>
<dbReference type="GO" id="GO:0006351">
    <property type="term" value="P:DNA-templated transcription"/>
    <property type="evidence" value="ECO:0007669"/>
    <property type="project" value="InterPro"/>
</dbReference>
<feature type="domain" description="Xylanolytic transcriptional activator regulatory" evidence="2">
    <location>
        <begin position="71"/>
        <end position="336"/>
    </location>
</feature>
<dbReference type="Proteomes" id="UP000799750">
    <property type="component" value="Unassembled WGS sequence"/>
</dbReference>
<sequence length="496" mass="56730">TESVLAWPVFGPVFASIRKTPFLDQNGQRQNAYLCDWGEVIEASPGTLTRSSAELRPLQLSTDREDVDPLIRRFFRNVNTKNPILDYQTVNLHCHAIYENGPMWNTSTCLVFLCCALGAASQEWHYQELDASLFEHETTTSYHEDGQGDLQLAHTYFSAAEKRLGFALTNPDSLSVQCFCLAGIYSMYILDPLAALRMFTAGGSTIQLLLSKSSSNLNITDSSSLVQRLFWTCLKSEREILAEIPISHLSIANLVMLEYYPSPPNSQGESSIRSPWKNLEEDSWYYYLSEIALRRIADGIIIAMYPEANLPEQSFGTQYMQKLASARELETQLQSWIMSLPQCMSFPVGWEPVDKELQYFLRSRFYLVSELLYRPFLEVWIRTEQPNLEDVIDNARKALSYGFSYLMHSNHSHRHHGKWLQLRRETTFACTLLISAREQNMRGIDLLPSNWQIGVARALEHLRLWSKERPALQSYIDVIMGVHDCVHRDGQSVGLG</sequence>
<protein>
    <recommendedName>
        <fullName evidence="2">Xylanolytic transcriptional activator regulatory domain-containing protein</fullName>
    </recommendedName>
</protein>
<dbReference type="OrthoDB" id="4356994at2759"/>
<dbReference type="GO" id="GO:0008270">
    <property type="term" value="F:zinc ion binding"/>
    <property type="evidence" value="ECO:0007669"/>
    <property type="project" value="InterPro"/>
</dbReference>
<dbReference type="EMBL" id="MU004189">
    <property type="protein sequence ID" value="KAF2495027.1"/>
    <property type="molecule type" value="Genomic_DNA"/>
</dbReference>
<dbReference type="InterPro" id="IPR007219">
    <property type="entry name" value="XnlR_reg_dom"/>
</dbReference>
<organism evidence="3 4">
    <name type="scientific">Lophium mytilinum</name>
    <dbReference type="NCBI Taxonomy" id="390894"/>
    <lineage>
        <taxon>Eukaryota</taxon>
        <taxon>Fungi</taxon>
        <taxon>Dikarya</taxon>
        <taxon>Ascomycota</taxon>
        <taxon>Pezizomycotina</taxon>
        <taxon>Dothideomycetes</taxon>
        <taxon>Pleosporomycetidae</taxon>
        <taxon>Mytilinidiales</taxon>
        <taxon>Mytilinidiaceae</taxon>
        <taxon>Lophium</taxon>
    </lineage>
</organism>
<dbReference type="Pfam" id="PF04082">
    <property type="entry name" value="Fungal_trans"/>
    <property type="match status" value="1"/>
</dbReference>
<name>A0A6A6QVT4_9PEZI</name>
<dbReference type="AlphaFoldDB" id="A0A6A6QVT4"/>
<reference evidence="3" key="1">
    <citation type="journal article" date="2020" name="Stud. Mycol.">
        <title>101 Dothideomycetes genomes: a test case for predicting lifestyles and emergence of pathogens.</title>
        <authorList>
            <person name="Haridas S."/>
            <person name="Albert R."/>
            <person name="Binder M."/>
            <person name="Bloem J."/>
            <person name="Labutti K."/>
            <person name="Salamov A."/>
            <person name="Andreopoulos B."/>
            <person name="Baker S."/>
            <person name="Barry K."/>
            <person name="Bills G."/>
            <person name="Bluhm B."/>
            <person name="Cannon C."/>
            <person name="Castanera R."/>
            <person name="Culley D."/>
            <person name="Daum C."/>
            <person name="Ezra D."/>
            <person name="Gonzalez J."/>
            <person name="Henrissat B."/>
            <person name="Kuo A."/>
            <person name="Liang C."/>
            <person name="Lipzen A."/>
            <person name="Lutzoni F."/>
            <person name="Magnuson J."/>
            <person name="Mondo S."/>
            <person name="Nolan M."/>
            <person name="Ohm R."/>
            <person name="Pangilinan J."/>
            <person name="Park H.-J."/>
            <person name="Ramirez L."/>
            <person name="Alfaro M."/>
            <person name="Sun H."/>
            <person name="Tritt A."/>
            <person name="Yoshinaga Y."/>
            <person name="Zwiers L.-H."/>
            <person name="Turgeon B."/>
            <person name="Goodwin S."/>
            <person name="Spatafora J."/>
            <person name="Crous P."/>
            <person name="Grigoriev I."/>
        </authorList>
    </citation>
    <scope>NUCLEOTIDE SEQUENCE</scope>
    <source>
        <strain evidence="3">CBS 269.34</strain>
    </source>
</reference>
<dbReference type="CDD" id="cd12148">
    <property type="entry name" value="fungal_TF_MHR"/>
    <property type="match status" value="1"/>
</dbReference>
<accession>A0A6A6QVT4</accession>
<gene>
    <name evidence="3" type="ORF">BU16DRAFT_462210</name>
</gene>
<feature type="non-terminal residue" evidence="3">
    <location>
        <position position="1"/>
    </location>
</feature>
<dbReference type="PANTHER" id="PTHR47785">
    <property type="entry name" value="ZN(II)2CYS6 TRANSCRIPTION FACTOR (EUROFUNG)-RELATED-RELATED"/>
    <property type="match status" value="1"/>
</dbReference>
<evidence type="ECO:0000313" key="4">
    <source>
        <dbReference type="Proteomes" id="UP000799750"/>
    </source>
</evidence>
<dbReference type="PANTHER" id="PTHR47785:SF5">
    <property type="entry name" value="ZN(II)2CYS6 TRANSCRIPTION FACTOR (EUROFUNG)"/>
    <property type="match status" value="1"/>
</dbReference>
<proteinExistence type="predicted"/>
<dbReference type="GO" id="GO:0003677">
    <property type="term" value="F:DNA binding"/>
    <property type="evidence" value="ECO:0007669"/>
    <property type="project" value="InterPro"/>
</dbReference>
<keyword evidence="4" id="KW-1185">Reference proteome</keyword>
<evidence type="ECO:0000259" key="2">
    <source>
        <dbReference type="Pfam" id="PF04082"/>
    </source>
</evidence>
<evidence type="ECO:0000256" key="1">
    <source>
        <dbReference type="ARBA" id="ARBA00023242"/>
    </source>
</evidence>
<dbReference type="InterPro" id="IPR053181">
    <property type="entry name" value="EcdB-like_regulator"/>
</dbReference>
<evidence type="ECO:0000313" key="3">
    <source>
        <dbReference type="EMBL" id="KAF2495027.1"/>
    </source>
</evidence>